<name>A0A4Z2DIQ1_SCHJA</name>
<dbReference type="AlphaFoldDB" id="A0A4Z2DIQ1"/>
<protein>
    <submittedName>
        <fullName evidence="1">Gag-Pol polyprotein</fullName>
    </submittedName>
</protein>
<dbReference type="Proteomes" id="UP000311919">
    <property type="component" value="Unassembled WGS sequence"/>
</dbReference>
<dbReference type="Pfam" id="PF05380">
    <property type="entry name" value="Peptidase_A17"/>
    <property type="match status" value="1"/>
</dbReference>
<sequence length="257" mass="28763">MFCEDTMEDIRRIVDKNFYVDDYLASTDSVHDAVTLAEQLGSILKKGGFRLTKWIATVSKSLDPFHRVNMPEQTVTRRSILSSIASLYDPLGLLSPVILLAKQLLQRLCKLGLGWDVEIPEDERTHRFEFLNDMQLVENISFARCMLAPDMDHSLVELHTFSDASEVGYGVVAYSPCYVAGENKGGTYEGSDHTTCGTNSRSLGCRLNLKEKLKESVAVHLVVDEPGMHQLVGYYSDWKRLLKALAWILGTDDSVGP</sequence>
<dbReference type="STRING" id="6182.A0A4Z2DIQ1"/>
<organism evidence="1 2">
    <name type="scientific">Schistosoma japonicum</name>
    <name type="common">Blood fluke</name>
    <dbReference type="NCBI Taxonomy" id="6182"/>
    <lineage>
        <taxon>Eukaryota</taxon>
        <taxon>Metazoa</taxon>
        <taxon>Spiralia</taxon>
        <taxon>Lophotrochozoa</taxon>
        <taxon>Platyhelminthes</taxon>
        <taxon>Trematoda</taxon>
        <taxon>Digenea</taxon>
        <taxon>Strigeidida</taxon>
        <taxon>Schistosomatoidea</taxon>
        <taxon>Schistosomatidae</taxon>
        <taxon>Schistosoma</taxon>
    </lineage>
</organism>
<dbReference type="OrthoDB" id="6127549at2759"/>
<dbReference type="PANTHER" id="PTHR47331">
    <property type="entry name" value="PHD-TYPE DOMAIN-CONTAINING PROTEIN"/>
    <property type="match status" value="1"/>
</dbReference>
<accession>A0A4Z2DIQ1</accession>
<evidence type="ECO:0000313" key="1">
    <source>
        <dbReference type="EMBL" id="TNN16349.1"/>
    </source>
</evidence>
<dbReference type="EMBL" id="SKCS01000119">
    <property type="protein sequence ID" value="TNN16349.1"/>
    <property type="molecule type" value="Genomic_DNA"/>
</dbReference>
<keyword evidence="2" id="KW-1185">Reference proteome</keyword>
<gene>
    <name evidence="1" type="ORF">EWB00_000531</name>
</gene>
<reference evidence="1 2" key="1">
    <citation type="submission" date="2019-03" db="EMBL/GenBank/DDBJ databases">
        <title>An improved genome assembly of the fluke Schistosoma japonicum.</title>
        <authorList>
            <person name="Hu W."/>
            <person name="Luo F."/>
            <person name="Yin M."/>
            <person name="Mo X."/>
            <person name="Sun C."/>
            <person name="Wu Q."/>
            <person name="Zhu B."/>
            <person name="Xiang M."/>
            <person name="Wang J."/>
            <person name="Wang Y."/>
            <person name="Zhang T."/>
            <person name="Xu B."/>
            <person name="Zheng H."/>
            <person name="Feng Z."/>
        </authorList>
    </citation>
    <scope>NUCLEOTIDE SEQUENCE [LARGE SCALE GENOMIC DNA]</scope>
    <source>
        <strain evidence="1">HuSjv2</strain>
        <tissue evidence="1">Worms</tissue>
    </source>
</reference>
<evidence type="ECO:0000313" key="2">
    <source>
        <dbReference type="Proteomes" id="UP000311919"/>
    </source>
</evidence>
<proteinExistence type="predicted"/>
<comment type="caution">
    <text evidence="1">The sequence shown here is derived from an EMBL/GenBank/DDBJ whole genome shotgun (WGS) entry which is preliminary data.</text>
</comment>
<dbReference type="InterPro" id="IPR008042">
    <property type="entry name" value="Retrotrans_Pao"/>
</dbReference>